<keyword evidence="5" id="KW-0819">tRNA processing</keyword>
<evidence type="ECO:0000256" key="6">
    <source>
        <dbReference type="ARBA" id="ARBA00022741"/>
    </source>
</evidence>
<comment type="cofactor">
    <cofactor evidence="1">
        <name>Mg(2+)</name>
        <dbReference type="ChEBI" id="CHEBI:18420"/>
    </cofactor>
</comment>
<sequence>MKIITEENKKKRVIALVGPTGIGKTKISIEVSKKINAEIVSADSIQVYIGMDIGTAKPTIEQRKEITHHMIDICPPDHIMTVAEFQRSARKCIDDISNRGKIPFLVGGSGLYIRSVIDDLHFADNIFNKRERDKLKNRIETEGLKSLYMELIKVDEEYSKKISPNDIRRIIRALEVYYTSCKKFSSFQKQWKERKSIYDLTLIGLNKNRDELYNDIEKRVDNMISSGLSDEVEGLIKKG</sequence>
<dbReference type="InterPro" id="IPR039657">
    <property type="entry name" value="Dimethylallyltransferase"/>
</dbReference>
<evidence type="ECO:0000256" key="9">
    <source>
        <dbReference type="ARBA" id="ARBA00049563"/>
    </source>
</evidence>
<dbReference type="AlphaFoldDB" id="X0ZU69"/>
<dbReference type="InterPro" id="IPR027417">
    <property type="entry name" value="P-loop_NTPase"/>
</dbReference>
<evidence type="ECO:0000313" key="10">
    <source>
        <dbReference type="EMBL" id="GAG72929.1"/>
    </source>
</evidence>
<dbReference type="PANTHER" id="PTHR11088:SF60">
    <property type="entry name" value="TRNA DIMETHYLALLYLTRANSFERASE"/>
    <property type="match status" value="1"/>
</dbReference>
<evidence type="ECO:0000256" key="5">
    <source>
        <dbReference type="ARBA" id="ARBA00022694"/>
    </source>
</evidence>
<dbReference type="PANTHER" id="PTHR11088">
    <property type="entry name" value="TRNA DIMETHYLALLYLTRANSFERASE"/>
    <property type="match status" value="1"/>
</dbReference>
<protein>
    <recommendedName>
        <fullName evidence="3">tRNA dimethylallyltransferase</fullName>
        <ecNumber evidence="3">2.5.1.75</ecNumber>
    </recommendedName>
</protein>
<reference evidence="10" key="1">
    <citation type="journal article" date="2014" name="Front. Microbiol.">
        <title>High frequency of phylogenetically diverse reductive dehalogenase-homologous genes in deep subseafloor sedimentary metagenomes.</title>
        <authorList>
            <person name="Kawai M."/>
            <person name="Futagami T."/>
            <person name="Toyoda A."/>
            <person name="Takaki Y."/>
            <person name="Nishi S."/>
            <person name="Hori S."/>
            <person name="Arai W."/>
            <person name="Tsubouchi T."/>
            <person name="Morono Y."/>
            <person name="Uchiyama I."/>
            <person name="Ito T."/>
            <person name="Fujiyama A."/>
            <person name="Inagaki F."/>
            <person name="Takami H."/>
        </authorList>
    </citation>
    <scope>NUCLEOTIDE SEQUENCE</scope>
    <source>
        <strain evidence="10">Expedition CK06-06</strain>
    </source>
</reference>
<keyword evidence="8" id="KW-0460">Magnesium</keyword>
<dbReference type="EC" id="2.5.1.75" evidence="3"/>
<evidence type="ECO:0000256" key="7">
    <source>
        <dbReference type="ARBA" id="ARBA00022840"/>
    </source>
</evidence>
<dbReference type="GO" id="GO:0006400">
    <property type="term" value="P:tRNA modification"/>
    <property type="evidence" value="ECO:0007669"/>
    <property type="project" value="TreeGrafter"/>
</dbReference>
<dbReference type="Gene3D" id="1.10.20.140">
    <property type="match status" value="1"/>
</dbReference>
<dbReference type="GO" id="GO:0005524">
    <property type="term" value="F:ATP binding"/>
    <property type="evidence" value="ECO:0007669"/>
    <property type="project" value="UniProtKB-KW"/>
</dbReference>
<evidence type="ECO:0000256" key="3">
    <source>
        <dbReference type="ARBA" id="ARBA00012665"/>
    </source>
</evidence>
<organism evidence="10">
    <name type="scientific">marine sediment metagenome</name>
    <dbReference type="NCBI Taxonomy" id="412755"/>
    <lineage>
        <taxon>unclassified sequences</taxon>
        <taxon>metagenomes</taxon>
        <taxon>ecological metagenomes</taxon>
    </lineage>
</organism>
<gene>
    <name evidence="10" type="ORF">S01H4_09057</name>
</gene>
<comment type="similarity">
    <text evidence="2">Belongs to the IPP transferase family.</text>
</comment>
<keyword evidence="7" id="KW-0067">ATP-binding</keyword>
<dbReference type="EMBL" id="BART01003207">
    <property type="protein sequence ID" value="GAG72929.1"/>
    <property type="molecule type" value="Genomic_DNA"/>
</dbReference>
<evidence type="ECO:0000256" key="4">
    <source>
        <dbReference type="ARBA" id="ARBA00022679"/>
    </source>
</evidence>
<proteinExistence type="inferred from homology"/>
<dbReference type="NCBIfam" id="TIGR00174">
    <property type="entry name" value="miaA"/>
    <property type="match status" value="1"/>
</dbReference>
<keyword evidence="6" id="KW-0547">Nucleotide-binding</keyword>
<comment type="catalytic activity">
    <reaction evidence="9">
        <text>adenosine(37) in tRNA + dimethylallyl diphosphate = N(6)-dimethylallyladenosine(37) in tRNA + diphosphate</text>
        <dbReference type="Rhea" id="RHEA:26482"/>
        <dbReference type="Rhea" id="RHEA-COMP:10162"/>
        <dbReference type="Rhea" id="RHEA-COMP:10375"/>
        <dbReference type="ChEBI" id="CHEBI:33019"/>
        <dbReference type="ChEBI" id="CHEBI:57623"/>
        <dbReference type="ChEBI" id="CHEBI:74411"/>
        <dbReference type="ChEBI" id="CHEBI:74415"/>
        <dbReference type="EC" id="2.5.1.75"/>
    </reaction>
</comment>
<accession>X0ZU69</accession>
<evidence type="ECO:0000256" key="2">
    <source>
        <dbReference type="ARBA" id="ARBA00005842"/>
    </source>
</evidence>
<keyword evidence="4" id="KW-0808">Transferase</keyword>
<evidence type="ECO:0000256" key="1">
    <source>
        <dbReference type="ARBA" id="ARBA00001946"/>
    </source>
</evidence>
<feature type="non-terminal residue" evidence="10">
    <location>
        <position position="239"/>
    </location>
</feature>
<dbReference type="Gene3D" id="3.40.50.300">
    <property type="entry name" value="P-loop containing nucleotide triphosphate hydrolases"/>
    <property type="match status" value="1"/>
</dbReference>
<comment type="caution">
    <text evidence="10">The sequence shown here is derived from an EMBL/GenBank/DDBJ whole genome shotgun (WGS) entry which is preliminary data.</text>
</comment>
<dbReference type="Pfam" id="PF01715">
    <property type="entry name" value="IPPT"/>
    <property type="match status" value="1"/>
</dbReference>
<dbReference type="SUPFAM" id="SSF52540">
    <property type="entry name" value="P-loop containing nucleoside triphosphate hydrolases"/>
    <property type="match status" value="1"/>
</dbReference>
<dbReference type="GO" id="GO:0052381">
    <property type="term" value="F:tRNA dimethylallyltransferase activity"/>
    <property type="evidence" value="ECO:0007669"/>
    <property type="project" value="UniProtKB-EC"/>
</dbReference>
<evidence type="ECO:0000256" key="8">
    <source>
        <dbReference type="ARBA" id="ARBA00022842"/>
    </source>
</evidence>
<dbReference type="InterPro" id="IPR018022">
    <property type="entry name" value="IPT"/>
</dbReference>
<name>X0ZU69_9ZZZZ</name>
<dbReference type="HAMAP" id="MF_00185">
    <property type="entry name" value="IPP_trans"/>
    <property type="match status" value="1"/>
</dbReference>